<evidence type="ECO:0000313" key="3">
    <source>
        <dbReference type="Proteomes" id="UP001172457"/>
    </source>
</evidence>
<dbReference type="InterPro" id="IPR026960">
    <property type="entry name" value="RVT-Znf"/>
</dbReference>
<feature type="domain" description="Reverse transcriptase zinc-binding" evidence="1">
    <location>
        <begin position="134"/>
        <end position="192"/>
    </location>
</feature>
<sequence length="293" mass="34026">MEFYVDFFGEFTRNSNRFSIEFGTSHGFIRLVGRRDNTFFWKDRWISSIPLQDLFLDLYELESNKLCSLASRLQRHTNGRIEELENTLRNTILSEKDDSWSWEGDPSGIFSVKFVRIILDNVINSPYAGLHYLNKWLPPRINCFLLLIRIPIRANLRVRGINIPSDVCPLCASNEETVEHLFLSCPATKNVWDGFHNWCGLKKVHYNSLEQLIFEVADQGKSNKQKHFLEVACGGVLWFLWKARNNVVFNGKGLSGPLVMDEVQASLYAWLKYRSNCNSILWPMWCCNPLASF</sequence>
<dbReference type="Pfam" id="PF13966">
    <property type="entry name" value="zf-RVT"/>
    <property type="match status" value="1"/>
</dbReference>
<evidence type="ECO:0000259" key="1">
    <source>
        <dbReference type="Pfam" id="PF13966"/>
    </source>
</evidence>
<organism evidence="2 3">
    <name type="scientific">Centaurea solstitialis</name>
    <name type="common">yellow star-thistle</name>
    <dbReference type="NCBI Taxonomy" id="347529"/>
    <lineage>
        <taxon>Eukaryota</taxon>
        <taxon>Viridiplantae</taxon>
        <taxon>Streptophyta</taxon>
        <taxon>Embryophyta</taxon>
        <taxon>Tracheophyta</taxon>
        <taxon>Spermatophyta</taxon>
        <taxon>Magnoliopsida</taxon>
        <taxon>eudicotyledons</taxon>
        <taxon>Gunneridae</taxon>
        <taxon>Pentapetalae</taxon>
        <taxon>asterids</taxon>
        <taxon>campanulids</taxon>
        <taxon>Asterales</taxon>
        <taxon>Asteraceae</taxon>
        <taxon>Carduoideae</taxon>
        <taxon>Cardueae</taxon>
        <taxon>Centaureinae</taxon>
        <taxon>Centaurea</taxon>
    </lineage>
</organism>
<reference evidence="2" key="1">
    <citation type="submission" date="2023-03" db="EMBL/GenBank/DDBJ databases">
        <title>Chromosome-scale reference genome and RAD-based genetic map of yellow starthistle (Centaurea solstitialis) reveal putative structural variation and QTLs associated with invader traits.</title>
        <authorList>
            <person name="Reatini B."/>
            <person name="Cang F.A."/>
            <person name="Jiang Q."/>
            <person name="Mckibben M.T.W."/>
            <person name="Barker M.S."/>
            <person name="Rieseberg L.H."/>
            <person name="Dlugosch K.M."/>
        </authorList>
    </citation>
    <scope>NUCLEOTIDE SEQUENCE</scope>
    <source>
        <strain evidence="2">CAN-66</strain>
        <tissue evidence="2">Leaf</tissue>
    </source>
</reference>
<keyword evidence="3" id="KW-1185">Reference proteome</keyword>
<evidence type="ECO:0000313" key="2">
    <source>
        <dbReference type="EMBL" id="KAJ9564562.1"/>
    </source>
</evidence>
<dbReference type="PANTHER" id="PTHR33116">
    <property type="entry name" value="REVERSE TRANSCRIPTASE ZINC-BINDING DOMAIN-CONTAINING PROTEIN-RELATED-RELATED"/>
    <property type="match status" value="1"/>
</dbReference>
<dbReference type="PANTHER" id="PTHR33116:SF78">
    <property type="entry name" value="OS12G0587133 PROTEIN"/>
    <property type="match status" value="1"/>
</dbReference>
<proteinExistence type="predicted"/>
<dbReference type="EMBL" id="JARYMX010000001">
    <property type="protein sequence ID" value="KAJ9564562.1"/>
    <property type="molecule type" value="Genomic_DNA"/>
</dbReference>
<protein>
    <recommendedName>
        <fullName evidence="1">Reverse transcriptase zinc-binding domain-containing protein</fullName>
    </recommendedName>
</protein>
<dbReference type="AlphaFoldDB" id="A0AA38WKS7"/>
<name>A0AA38WKS7_9ASTR</name>
<gene>
    <name evidence="2" type="ORF">OSB04_000528</name>
</gene>
<accession>A0AA38WKS7</accession>
<comment type="caution">
    <text evidence="2">The sequence shown here is derived from an EMBL/GenBank/DDBJ whole genome shotgun (WGS) entry which is preliminary data.</text>
</comment>
<dbReference type="Proteomes" id="UP001172457">
    <property type="component" value="Chromosome 1"/>
</dbReference>